<dbReference type="GO" id="GO:0051743">
    <property type="term" value="F:red chlorophyll catabolite reductase activity"/>
    <property type="evidence" value="ECO:0007669"/>
    <property type="project" value="InterPro"/>
</dbReference>
<dbReference type="Gene3D" id="3.40.1500.20">
    <property type="match status" value="1"/>
</dbReference>
<evidence type="ECO:0000313" key="2">
    <source>
        <dbReference type="Proteomes" id="UP000473525"/>
    </source>
</evidence>
<organism evidence="1 2">
    <name type="scientific">Nocardioides agri</name>
    <dbReference type="NCBI Taxonomy" id="2682843"/>
    <lineage>
        <taxon>Bacteria</taxon>
        <taxon>Bacillati</taxon>
        <taxon>Actinomycetota</taxon>
        <taxon>Actinomycetes</taxon>
        <taxon>Propionibacteriales</taxon>
        <taxon>Nocardioidaceae</taxon>
        <taxon>Nocardioides</taxon>
    </lineage>
</organism>
<name>A0A6L6XPG1_9ACTN</name>
<dbReference type="Proteomes" id="UP000473525">
    <property type="component" value="Unassembled WGS sequence"/>
</dbReference>
<evidence type="ECO:0000313" key="1">
    <source>
        <dbReference type="EMBL" id="MVQ48476.1"/>
    </source>
</evidence>
<keyword evidence="2" id="KW-1185">Reference proteome</keyword>
<gene>
    <name evidence="1" type="ORF">GON03_04740</name>
</gene>
<reference evidence="1 2" key="1">
    <citation type="submission" date="2019-12" db="EMBL/GenBank/DDBJ databases">
        <authorList>
            <person name="Huq M.A."/>
        </authorList>
    </citation>
    <scope>NUCLEOTIDE SEQUENCE [LARGE SCALE GENOMIC DNA]</scope>
    <source>
        <strain evidence="1 2">MAH-18</strain>
    </source>
</reference>
<sequence length="271" mass="30498">MSQTLKSVQEFYDEAPTTDISEIFGTWMELVDGLKARVADRFELTRDASSERLESFGGLNGGPTGRIRAYAGPEIDWMVHSYMENAKLGFANIHLTIWLGPQVKVPHFGLALGAFPQAWIFVDSVPRSNLLTDTDSFDRYYGPLNAEWEQVQQDNDFLAPFVSRSGFVRASLSPMAHAYTAPTDSRTTDVVTKLATDHLDRWLRWVDEAERVPVEEQAALAADDLATRRNIADRDPANEMGDRFFGKDLTDTLVRALWGGDRQLARAHEWA</sequence>
<comment type="caution">
    <text evidence="1">The sequence shown here is derived from an EMBL/GenBank/DDBJ whole genome shotgun (WGS) entry which is preliminary data.</text>
</comment>
<dbReference type="AlphaFoldDB" id="A0A6L6XPG1"/>
<dbReference type="Pfam" id="PF06405">
    <property type="entry name" value="RCC_reductase"/>
    <property type="match status" value="1"/>
</dbReference>
<accession>A0A6L6XPG1</accession>
<dbReference type="PANTHER" id="PTHR34685:SF2">
    <property type="entry name" value="RED CHLOROPHYLL CATABOLITE REDUCTASE, CHLOROPLASTIC"/>
    <property type="match status" value="1"/>
</dbReference>
<dbReference type="RefSeq" id="WP_157340695.1">
    <property type="nucleotide sequence ID" value="NZ_WSEK01000004.1"/>
</dbReference>
<dbReference type="EMBL" id="WSEK01000004">
    <property type="protein sequence ID" value="MVQ48476.1"/>
    <property type="molecule type" value="Genomic_DNA"/>
</dbReference>
<dbReference type="InterPro" id="IPR009439">
    <property type="entry name" value="RCC_reductase"/>
</dbReference>
<dbReference type="PANTHER" id="PTHR34685">
    <property type="entry name" value="RED CHLOROPHYLL CATABOLITE REDUCTASE, CHLOROPLASTIC"/>
    <property type="match status" value="1"/>
</dbReference>
<proteinExistence type="predicted"/>
<protein>
    <submittedName>
        <fullName evidence="1">Oxidoreductase</fullName>
    </submittedName>
</protein>